<dbReference type="Proteomes" id="UP001431572">
    <property type="component" value="Chromosome 1"/>
</dbReference>
<dbReference type="RefSeq" id="WP_341469446.1">
    <property type="nucleotide sequence ID" value="NZ_CP128399.1"/>
</dbReference>
<name>A0A8T7LXJ7_9CHLR</name>
<protein>
    <submittedName>
        <fullName evidence="1">Uncharacterized protein</fullName>
    </submittedName>
</protein>
<sequence>MKTAVANIPLEYLYALDAVMPLLAKNGYKTVLCNIQELLSELNMRLESVENRAVGGVSLWIEPQADDWQAQLSHFSTLITSGNTLLIIASRPLARLLPERRLWQGNPLGLQPGGIRQLKKRLPLSGFRLEAAHGIHTLLSTGINSFSTALGKAQLPSLSDRLYFAARLNYRASGWLSSLSTVSLIEASVL</sequence>
<dbReference type="AlphaFoldDB" id="A0A8T7LXJ7"/>
<evidence type="ECO:0000313" key="2">
    <source>
        <dbReference type="EMBL" id="WJW67552.1"/>
    </source>
</evidence>
<gene>
    <name evidence="1" type="ORF">HXX08_07370</name>
    <name evidence="2" type="ORF">OZ401_000819</name>
</gene>
<reference evidence="1 3" key="1">
    <citation type="submission" date="2020-06" db="EMBL/GenBank/DDBJ databases">
        <title>Anoxygenic phototrophic Chloroflexota member uses a Type I reaction center.</title>
        <authorList>
            <person name="Tsuji J.M."/>
            <person name="Shaw N.A."/>
            <person name="Nagashima S."/>
            <person name="Venkiteswaran J."/>
            <person name="Schiff S.L."/>
            <person name="Hanada S."/>
            <person name="Tank M."/>
            <person name="Neufeld J.D."/>
        </authorList>
    </citation>
    <scope>NUCLEOTIDE SEQUENCE [LARGE SCALE GENOMIC DNA]</scope>
    <source>
        <strain evidence="1">L227-S17</strain>
    </source>
</reference>
<accession>A0A8T7LXJ7</accession>
<evidence type="ECO:0000313" key="3">
    <source>
        <dbReference type="Proteomes" id="UP000521676"/>
    </source>
</evidence>
<dbReference type="EMBL" id="JACATZ010000001">
    <property type="protein sequence ID" value="NWJ45683.1"/>
    <property type="molecule type" value="Genomic_DNA"/>
</dbReference>
<dbReference type="Proteomes" id="UP000521676">
    <property type="component" value="Unassembled WGS sequence"/>
</dbReference>
<dbReference type="EMBL" id="CP128399">
    <property type="protein sequence ID" value="WJW67552.1"/>
    <property type="molecule type" value="Genomic_DNA"/>
</dbReference>
<reference evidence="2" key="2">
    <citation type="journal article" date="2024" name="Nature">
        <title>Anoxygenic phototroph of the Chloroflexota uses a type I reaction centre.</title>
        <authorList>
            <person name="Tsuji J.M."/>
            <person name="Shaw N.A."/>
            <person name="Nagashima S."/>
            <person name="Venkiteswaran J.J."/>
            <person name="Schiff S.L."/>
            <person name="Watanabe T."/>
            <person name="Fukui M."/>
            <person name="Hanada S."/>
            <person name="Tank M."/>
            <person name="Neufeld J.D."/>
        </authorList>
    </citation>
    <scope>NUCLEOTIDE SEQUENCE</scope>
    <source>
        <strain evidence="2">L227-S17</strain>
    </source>
</reference>
<organism evidence="1 3">
    <name type="scientific">Candidatus Chlorohelix allophototropha</name>
    <dbReference type="NCBI Taxonomy" id="3003348"/>
    <lineage>
        <taxon>Bacteria</taxon>
        <taxon>Bacillati</taxon>
        <taxon>Chloroflexota</taxon>
        <taxon>Chloroflexia</taxon>
        <taxon>Candidatus Chloroheliales</taxon>
        <taxon>Candidatus Chloroheliaceae</taxon>
        <taxon>Candidatus Chlorohelix</taxon>
    </lineage>
</organism>
<evidence type="ECO:0000313" key="1">
    <source>
        <dbReference type="EMBL" id="NWJ45683.1"/>
    </source>
</evidence>
<keyword evidence="4" id="KW-1185">Reference proteome</keyword>
<proteinExistence type="predicted"/>
<evidence type="ECO:0000313" key="4">
    <source>
        <dbReference type="Proteomes" id="UP001431572"/>
    </source>
</evidence>